<organism evidence="1 2">
    <name type="scientific">Cervus elaphus hippelaphus</name>
    <name type="common">European red deer</name>
    <dbReference type="NCBI Taxonomy" id="46360"/>
    <lineage>
        <taxon>Eukaryota</taxon>
        <taxon>Metazoa</taxon>
        <taxon>Chordata</taxon>
        <taxon>Craniata</taxon>
        <taxon>Vertebrata</taxon>
        <taxon>Euteleostomi</taxon>
        <taxon>Mammalia</taxon>
        <taxon>Eutheria</taxon>
        <taxon>Laurasiatheria</taxon>
        <taxon>Artiodactyla</taxon>
        <taxon>Ruminantia</taxon>
        <taxon>Pecora</taxon>
        <taxon>Cervidae</taxon>
        <taxon>Cervinae</taxon>
        <taxon>Cervus</taxon>
    </lineage>
</organism>
<dbReference type="AlphaFoldDB" id="A0A212DC40"/>
<gene>
    <name evidence="1" type="ORF">Celaphus_00004276</name>
</gene>
<sequence>VRPRCCPARLSSCGPLAPVFSGLILGNATHVRLLPSKTPAWAGSRCLVTLLAMLIVSASSHLNILPTSTPDLSLSSCPRLHQPLTASVLDFCCHQQSRMAYGLAFPERCPDPPVQSADLQQKEGDHAWDPGTLSLGALPGDAGMAPRPPTARHQVSSPSLSRGVFGAVIVLHLSESLSRLFRPLRAS</sequence>
<accession>A0A212DC40</accession>
<keyword evidence="2" id="KW-1185">Reference proteome</keyword>
<feature type="non-terminal residue" evidence="1">
    <location>
        <position position="1"/>
    </location>
</feature>
<name>A0A212DC40_CEREH</name>
<dbReference type="EMBL" id="MKHE01000004">
    <property type="protein sequence ID" value="OWK15799.1"/>
    <property type="molecule type" value="Genomic_DNA"/>
</dbReference>
<comment type="caution">
    <text evidence="1">The sequence shown here is derived from an EMBL/GenBank/DDBJ whole genome shotgun (WGS) entry which is preliminary data.</text>
</comment>
<dbReference type="Proteomes" id="UP000242450">
    <property type="component" value="Chromosome 4"/>
</dbReference>
<reference evidence="1 2" key="1">
    <citation type="journal article" date="2018" name="Mol. Genet. Genomics">
        <title>The red deer Cervus elaphus genome CerEla1.0: sequencing, annotating, genes, and chromosomes.</title>
        <authorList>
            <person name="Bana N.A."/>
            <person name="Nyiri A."/>
            <person name="Nagy J."/>
            <person name="Frank K."/>
            <person name="Nagy T."/>
            <person name="Steger V."/>
            <person name="Schiller M."/>
            <person name="Lakatos P."/>
            <person name="Sugar L."/>
            <person name="Horn P."/>
            <person name="Barta E."/>
            <person name="Orosz L."/>
        </authorList>
    </citation>
    <scope>NUCLEOTIDE SEQUENCE [LARGE SCALE GENOMIC DNA]</scope>
    <source>
        <strain evidence="1">Hungarian</strain>
    </source>
</reference>
<evidence type="ECO:0000313" key="1">
    <source>
        <dbReference type="EMBL" id="OWK15799.1"/>
    </source>
</evidence>
<proteinExistence type="predicted"/>
<protein>
    <submittedName>
        <fullName evidence="1">Uncharacterized protein</fullName>
    </submittedName>
</protein>
<evidence type="ECO:0000313" key="2">
    <source>
        <dbReference type="Proteomes" id="UP000242450"/>
    </source>
</evidence>